<dbReference type="Proteomes" id="UP000266234">
    <property type="component" value="Unassembled WGS sequence"/>
</dbReference>
<organism evidence="2 3">
    <name type="scientific">Fusarium longipes</name>
    <dbReference type="NCBI Taxonomy" id="694270"/>
    <lineage>
        <taxon>Eukaryota</taxon>
        <taxon>Fungi</taxon>
        <taxon>Dikarya</taxon>
        <taxon>Ascomycota</taxon>
        <taxon>Pezizomycotina</taxon>
        <taxon>Sordariomycetes</taxon>
        <taxon>Hypocreomycetidae</taxon>
        <taxon>Hypocreales</taxon>
        <taxon>Nectriaceae</taxon>
        <taxon>Fusarium</taxon>
    </lineage>
</organism>
<feature type="region of interest" description="Disordered" evidence="1">
    <location>
        <begin position="1"/>
        <end position="285"/>
    </location>
</feature>
<feature type="compositionally biased region" description="Polar residues" evidence="1">
    <location>
        <begin position="500"/>
        <end position="519"/>
    </location>
</feature>
<sequence length="840" mass="93464">MGPKGSRKLKPAVSQTSSRSQCRAATIPSTPISHPMSSSQTAKKRRVEYRQERIAETPRANKRRATSSRGQQTPKRTIQLVQATSPNTPFEVSSAESSESDCKIEKVLPSPKRKLVAASPRARPAKKAKMERSVAPSSGDESDCVIEKVLPSPKRRQVQQQRAKKRRRVGDSIDTPVSIESDIDSDVENVISQPESTQTQTPDQSRAHSPDIMDALFAWLDGPQSGGAASGDAHQETASTSEDSLPKVPSSTASERPVQAPLTSRDQDRKAQDEKSINPASGLENKVPSLVYELQPIYSGDKLQETHTPGTPSQFRPHHRESLVGLKSILKRSSEQKARIFNHETEFPPFSCISPVSGDEHVISSPTERIQNDKHQAKIIPAEDEPIFTPSPPVSFTEKLKLANLRSKDWKPSQPKKTCRPSTPLTKPLTWLRQKIGLEPLTFITDDATEAAPDQETPSKPPTERASRTAQTLVKIEPHQSSDNEESEDEHPNRIEKLSTPMTVKQETSPNLPTQPATRRTQKLAKAEEKCVTGAGAGKAKHHKLGTTQQFTPSKPLAPKIQMPIKIDEQHFSDAEESEGEVQKRLEEEQLVPDPHQHWAKPPLPGKEIKPQFIRDSVSEHAIKPTVAAFEKKSAAGHGFTFKNNESNHRYNWNVDWSVRPSLNERESRAVASELEHRGIKTERQYNNFWYNITMKLSSIAGSPVPLFTAKKKALETFVEEALLNDENRRRMTRKNSGNKTKRLSGEGKKKKHSKKHSRDVDKLLTPGDTVEKKRRKNTKKLPQGVNAFLIPGDTDEDTPSSSDSDSDGEDLMAKIQADIDRQRRRSGGGTSCGYRKGDH</sequence>
<evidence type="ECO:0000313" key="2">
    <source>
        <dbReference type="EMBL" id="RGP81518.1"/>
    </source>
</evidence>
<feature type="compositionally biased region" description="Basic and acidic residues" evidence="1">
    <location>
        <begin position="265"/>
        <end position="276"/>
    </location>
</feature>
<dbReference type="EMBL" id="PXOG01000009">
    <property type="protein sequence ID" value="RGP81518.1"/>
    <property type="molecule type" value="Genomic_DNA"/>
</dbReference>
<protein>
    <submittedName>
        <fullName evidence="2">Uncharacterized protein</fullName>
    </submittedName>
</protein>
<feature type="compositionally biased region" description="Polar residues" evidence="1">
    <location>
        <begin position="67"/>
        <end position="97"/>
    </location>
</feature>
<proteinExistence type="predicted"/>
<feature type="compositionally biased region" description="Acidic residues" evidence="1">
    <location>
        <begin position="794"/>
        <end position="811"/>
    </location>
</feature>
<feature type="compositionally biased region" description="Polar residues" evidence="1">
    <location>
        <begin position="190"/>
        <end position="204"/>
    </location>
</feature>
<feature type="compositionally biased region" description="Basic residues" evidence="1">
    <location>
        <begin position="1"/>
        <end position="10"/>
    </location>
</feature>
<feature type="region of interest" description="Disordered" evidence="1">
    <location>
        <begin position="534"/>
        <end position="556"/>
    </location>
</feature>
<evidence type="ECO:0000313" key="3">
    <source>
        <dbReference type="Proteomes" id="UP000266234"/>
    </source>
</evidence>
<feature type="region of interest" description="Disordered" evidence="1">
    <location>
        <begin position="449"/>
        <end position="522"/>
    </location>
</feature>
<reference evidence="2 3" key="1">
    <citation type="journal article" date="2018" name="PLoS Pathog.">
        <title>Evolution of structural diversity of trichothecenes, a family of toxins produced by plant pathogenic and entomopathogenic fungi.</title>
        <authorList>
            <person name="Proctor R.H."/>
            <person name="McCormick S.P."/>
            <person name="Kim H.S."/>
            <person name="Cardoza R.E."/>
            <person name="Stanley A.M."/>
            <person name="Lindo L."/>
            <person name="Kelly A."/>
            <person name="Brown D.W."/>
            <person name="Lee T."/>
            <person name="Vaughan M.M."/>
            <person name="Alexander N.J."/>
            <person name="Busman M."/>
            <person name="Gutierrez S."/>
        </authorList>
    </citation>
    <scope>NUCLEOTIDE SEQUENCE [LARGE SCALE GENOMIC DNA]</scope>
    <source>
        <strain evidence="2 3">NRRL 20695</strain>
    </source>
</reference>
<accession>A0A395TA06</accession>
<evidence type="ECO:0000256" key="1">
    <source>
        <dbReference type="SAM" id="MobiDB-lite"/>
    </source>
</evidence>
<feature type="compositionally biased region" description="Basic residues" evidence="1">
    <location>
        <begin position="153"/>
        <end position="168"/>
    </location>
</feature>
<keyword evidence="3" id="KW-1185">Reference proteome</keyword>
<dbReference type="OrthoDB" id="5093006at2759"/>
<feature type="compositionally biased region" description="Polar residues" evidence="1">
    <location>
        <begin position="236"/>
        <end position="254"/>
    </location>
</feature>
<comment type="caution">
    <text evidence="2">The sequence shown here is derived from an EMBL/GenBank/DDBJ whole genome shotgun (WGS) entry which is preliminary data.</text>
</comment>
<feature type="region of interest" description="Disordered" evidence="1">
    <location>
        <begin position="726"/>
        <end position="840"/>
    </location>
</feature>
<feature type="compositionally biased region" description="Polar residues" evidence="1">
    <location>
        <begin position="13"/>
        <end position="41"/>
    </location>
</feature>
<feature type="compositionally biased region" description="Basic residues" evidence="1">
    <location>
        <begin position="749"/>
        <end position="758"/>
    </location>
</feature>
<name>A0A395TA06_9HYPO</name>
<gene>
    <name evidence="2" type="ORF">FLONG3_387</name>
</gene>
<dbReference type="AlphaFoldDB" id="A0A395TA06"/>